<keyword evidence="6" id="KW-0175">Coiled coil</keyword>
<proteinExistence type="predicted"/>
<gene>
    <name evidence="8" type="ORF">CDL15_Pgr016459</name>
</gene>
<dbReference type="GO" id="GO:0046983">
    <property type="term" value="F:protein dimerization activity"/>
    <property type="evidence" value="ECO:0007669"/>
    <property type="project" value="InterPro"/>
</dbReference>
<evidence type="ECO:0000259" key="7">
    <source>
        <dbReference type="PROSITE" id="PS50888"/>
    </source>
</evidence>
<keyword evidence="3" id="KW-0238">DNA-binding</keyword>
<evidence type="ECO:0000313" key="9">
    <source>
        <dbReference type="Proteomes" id="UP000197138"/>
    </source>
</evidence>
<dbReference type="Gene3D" id="4.10.280.10">
    <property type="entry name" value="Helix-loop-helix DNA-binding domain"/>
    <property type="match status" value="1"/>
</dbReference>
<dbReference type="EMBL" id="MTKT01000807">
    <property type="protein sequence ID" value="OWM87763.1"/>
    <property type="molecule type" value="Genomic_DNA"/>
</dbReference>
<dbReference type="PROSITE" id="PS50888">
    <property type="entry name" value="BHLH"/>
    <property type="match status" value="1"/>
</dbReference>
<evidence type="ECO:0000256" key="5">
    <source>
        <dbReference type="ARBA" id="ARBA00023242"/>
    </source>
</evidence>
<dbReference type="InterPro" id="IPR036638">
    <property type="entry name" value="HLH_DNA-bd_sf"/>
</dbReference>
<dbReference type="SMART" id="SM00353">
    <property type="entry name" value="HLH"/>
    <property type="match status" value="1"/>
</dbReference>
<keyword evidence="5" id="KW-0539">Nucleus</keyword>
<comment type="caution">
    <text evidence="8">The sequence shown here is derived from an EMBL/GenBank/DDBJ whole genome shotgun (WGS) entry which is preliminary data.</text>
</comment>
<sequence length="301" mass="33649">MDDAADPKLPYIQTDELFQFPPALWYTYSQQPPPPLYHHPLISTSPPNEYRHGIALAANDQLSNSTQPGIIFHDNYNHGSDNQTGDKKKKISHSDIEKQRRKEMAALYGSLRSQLPLEYLKGKRSAADQMHEAVKYVKHLQKKIKELKAKRDELKRRSCPSDDQSNSPIIHECATGPVQEDAVMVSLYRSGEVEVAVNTCVDQGLPLGRVLEILIEEGLSINGCNSTRVNERLLHFIQCEFRYPEQTVLVGSPLGLTSLVDLCEPELARADADVDSRWVDDGGGVSTERVQHSSLSWSSSG</sequence>
<dbReference type="PANTHER" id="PTHR13935:SF106">
    <property type="entry name" value="ACHAETE-SCUTE COMPLEX PROTEIN T5-RELATED"/>
    <property type="match status" value="1"/>
</dbReference>
<dbReference type="Proteomes" id="UP000197138">
    <property type="component" value="Unassembled WGS sequence"/>
</dbReference>
<reference evidence="9" key="1">
    <citation type="journal article" date="2017" name="Plant J.">
        <title>The pomegranate (Punica granatum L.) genome and the genomics of punicalagin biosynthesis.</title>
        <authorList>
            <person name="Qin G."/>
            <person name="Xu C."/>
            <person name="Ming R."/>
            <person name="Tang H."/>
            <person name="Guyot R."/>
            <person name="Kramer E.M."/>
            <person name="Hu Y."/>
            <person name="Yi X."/>
            <person name="Qi Y."/>
            <person name="Xu X."/>
            <person name="Gao Z."/>
            <person name="Pan H."/>
            <person name="Jian J."/>
            <person name="Tian Y."/>
            <person name="Yue Z."/>
            <person name="Xu Y."/>
        </authorList>
    </citation>
    <scope>NUCLEOTIDE SEQUENCE [LARGE SCALE GENOMIC DNA]</scope>
    <source>
        <strain evidence="9">cv. Dabenzi</strain>
    </source>
</reference>
<keyword evidence="4" id="KW-0804">Transcription</keyword>
<dbReference type="Pfam" id="PF00010">
    <property type="entry name" value="HLH"/>
    <property type="match status" value="1"/>
</dbReference>
<evidence type="ECO:0000256" key="1">
    <source>
        <dbReference type="ARBA" id="ARBA00004123"/>
    </source>
</evidence>
<evidence type="ECO:0000256" key="4">
    <source>
        <dbReference type="ARBA" id="ARBA00023163"/>
    </source>
</evidence>
<protein>
    <recommendedName>
        <fullName evidence="7">BHLH domain-containing protein</fullName>
    </recommendedName>
</protein>
<evidence type="ECO:0000256" key="2">
    <source>
        <dbReference type="ARBA" id="ARBA00023015"/>
    </source>
</evidence>
<dbReference type="InterPro" id="IPR015660">
    <property type="entry name" value="MASH1/Ascl1a-like"/>
</dbReference>
<evidence type="ECO:0000313" key="8">
    <source>
        <dbReference type="EMBL" id="OWM87763.1"/>
    </source>
</evidence>
<accession>A0A218XS34</accession>
<dbReference type="PANTHER" id="PTHR13935">
    <property type="entry name" value="ACHAETE-SCUTE TRANSCRIPTION FACTOR-RELATED"/>
    <property type="match status" value="1"/>
</dbReference>
<dbReference type="SUPFAM" id="SSF47459">
    <property type="entry name" value="HLH, helix-loop-helix DNA-binding domain"/>
    <property type="match status" value="1"/>
</dbReference>
<evidence type="ECO:0000256" key="6">
    <source>
        <dbReference type="SAM" id="Coils"/>
    </source>
</evidence>
<keyword evidence="2" id="KW-0805">Transcription regulation</keyword>
<dbReference type="GO" id="GO:0000981">
    <property type="term" value="F:DNA-binding transcription factor activity, RNA polymerase II-specific"/>
    <property type="evidence" value="ECO:0007669"/>
    <property type="project" value="TreeGrafter"/>
</dbReference>
<dbReference type="GO" id="GO:0090575">
    <property type="term" value="C:RNA polymerase II transcription regulator complex"/>
    <property type="evidence" value="ECO:0007669"/>
    <property type="project" value="TreeGrafter"/>
</dbReference>
<dbReference type="CDD" id="cd18914">
    <property type="entry name" value="bHLH_AtORG2_like"/>
    <property type="match status" value="1"/>
</dbReference>
<feature type="coiled-coil region" evidence="6">
    <location>
        <begin position="130"/>
        <end position="157"/>
    </location>
</feature>
<organism evidence="8 9">
    <name type="scientific">Punica granatum</name>
    <name type="common">Pomegranate</name>
    <dbReference type="NCBI Taxonomy" id="22663"/>
    <lineage>
        <taxon>Eukaryota</taxon>
        <taxon>Viridiplantae</taxon>
        <taxon>Streptophyta</taxon>
        <taxon>Embryophyta</taxon>
        <taxon>Tracheophyta</taxon>
        <taxon>Spermatophyta</taxon>
        <taxon>Magnoliopsida</taxon>
        <taxon>eudicotyledons</taxon>
        <taxon>Gunneridae</taxon>
        <taxon>Pentapetalae</taxon>
        <taxon>rosids</taxon>
        <taxon>malvids</taxon>
        <taxon>Myrtales</taxon>
        <taxon>Lythraceae</taxon>
        <taxon>Punica</taxon>
    </lineage>
</organism>
<dbReference type="GO" id="GO:0000977">
    <property type="term" value="F:RNA polymerase II transcription regulatory region sequence-specific DNA binding"/>
    <property type="evidence" value="ECO:0007669"/>
    <property type="project" value="TreeGrafter"/>
</dbReference>
<dbReference type="AlphaFoldDB" id="A0A218XS34"/>
<feature type="domain" description="BHLH" evidence="7">
    <location>
        <begin position="88"/>
        <end position="140"/>
    </location>
</feature>
<dbReference type="InterPro" id="IPR011598">
    <property type="entry name" value="bHLH_dom"/>
</dbReference>
<evidence type="ECO:0000256" key="3">
    <source>
        <dbReference type="ARBA" id="ARBA00023125"/>
    </source>
</evidence>
<comment type="subcellular location">
    <subcellularLocation>
        <location evidence="1">Nucleus</location>
    </subcellularLocation>
</comment>
<name>A0A218XS34_PUNGR</name>